<feature type="transmembrane region" description="Helical" evidence="17">
    <location>
        <begin position="638"/>
        <end position="664"/>
    </location>
</feature>
<dbReference type="Pfam" id="PF17910">
    <property type="entry name" value="FeoB_Cyto"/>
    <property type="match status" value="1"/>
</dbReference>
<dbReference type="Proteomes" id="UP001142078">
    <property type="component" value="Unassembled WGS sequence"/>
</dbReference>
<dbReference type="PANTHER" id="PTHR43185:SF1">
    <property type="entry name" value="FE(2+) TRANSPORTER FEOB"/>
    <property type="match status" value="1"/>
</dbReference>
<keyword evidence="11" id="KW-0406">Ion transport</keyword>
<keyword evidence="7 17" id="KW-0812">Transmembrane</keyword>
<feature type="binding site" evidence="15">
    <location>
        <begin position="33"/>
        <end position="37"/>
    </location>
    <ligand>
        <name>GTP</name>
        <dbReference type="ChEBI" id="CHEBI:37565"/>
        <label>1</label>
    </ligand>
</feature>
<evidence type="ECO:0000256" key="15">
    <source>
        <dbReference type="PIRSR" id="PIRSR603373-1"/>
    </source>
</evidence>
<keyword evidence="13 17" id="KW-0472">Membrane</keyword>
<dbReference type="RefSeq" id="WP_042679275.1">
    <property type="nucleotide sequence ID" value="NZ_CABKTM010000012.1"/>
</dbReference>
<dbReference type="CDD" id="cd01879">
    <property type="entry name" value="FeoB"/>
    <property type="match status" value="1"/>
</dbReference>
<dbReference type="NCBIfam" id="TIGR00437">
    <property type="entry name" value="feoB"/>
    <property type="match status" value="1"/>
</dbReference>
<keyword evidence="3 17" id="KW-0813">Transport</keyword>
<comment type="function">
    <text evidence="1 17">Probable transporter of a GTP-driven Fe(2+) uptake system.</text>
</comment>
<dbReference type="InterPro" id="IPR005225">
    <property type="entry name" value="Small_GTP-bd"/>
</dbReference>
<evidence type="ECO:0000256" key="5">
    <source>
        <dbReference type="ARBA" id="ARBA00022496"/>
    </source>
</evidence>
<feature type="transmembrane region" description="Helical" evidence="17">
    <location>
        <begin position="452"/>
        <end position="472"/>
    </location>
</feature>
<dbReference type="Gene3D" id="3.40.50.300">
    <property type="entry name" value="P-loop containing nucleotide triphosphate hydrolases"/>
    <property type="match status" value="1"/>
</dbReference>
<feature type="binding site" evidence="16">
    <location>
        <position position="23"/>
    </location>
    <ligand>
        <name>Mg(2+)</name>
        <dbReference type="ChEBI" id="CHEBI:18420"/>
        <label>2</label>
    </ligand>
</feature>
<evidence type="ECO:0000256" key="1">
    <source>
        <dbReference type="ARBA" id="ARBA00003926"/>
    </source>
</evidence>
<comment type="similarity">
    <text evidence="17">Belongs to the TRAFAC class TrmE-Era-EngA-EngB-Septin-like GTPase superfamily. FeoB GTPase (TC 9.A.8) family.</text>
</comment>
<sequence>MNTIALVGNPNSGKTTLFNALTGTNQHVGNWPGVTVEKKEGILNFKNKKYNIVDLPGTYSLGAYSEDEIVARDFILKDEPDVVINVVDATNIERNLYLTTQLLEMGTKVIVALNMMDEAKEKNISIDIKKLSKELGVPVVATIASKKNGIEKLIEESINMMSAGNVPQNKINYGKDIDNEINKLKEIIENSNLNTEYPSEWIAIKLLEGDEYISEITDKNILKIAHESGDAIAIAAMEPELIIVDKRYEFIGNIVNKTVKKPKEEIITKSDKIDKVLTHKWLGLPIFALIMLIVYQLTFAIGEDILQEGLNAGMETFTASVESFLVNVNAPELLTAFITDGILGGVGAVIEFVPLIAVMYLLLGILEDSGYMARAAYVMDRIMRSLGLHGKTFISMLVGVGCNVPGIMATRTLDSKKDRMIAILINPFISCGARLPIYLVFISAFFPKHKALILFSIYAFGFLVAIIMGKIFSKTLFEGESSYFVMELPPYRFPTLKGTLLNMWDKVSSFLKRAGTTIFAVVTVLWILSVLPYGVEPYSQSSILGKIGTVIAPIFKPAGFGTWQASVGLFAGIVAKEAVVATLGMVYAGVEEGAQLVTAIQGAFTPLSALSFMIMTLLYTPCAAVIGTIRRETNSTKWAVFTALYTFAVGWIISVAIFQIGGLFGLS</sequence>
<evidence type="ECO:0000256" key="9">
    <source>
        <dbReference type="ARBA" id="ARBA00022989"/>
    </source>
</evidence>
<evidence type="ECO:0000256" key="7">
    <source>
        <dbReference type="ARBA" id="ARBA00022692"/>
    </source>
</evidence>
<keyword evidence="6" id="KW-0997">Cell inner membrane</keyword>
<evidence type="ECO:0000259" key="18">
    <source>
        <dbReference type="PROSITE" id="PS51711"/>
    </source>
</evidence>
<feature type="transmembrane region" description="Helical" evidence="17">
    <location>
        <begin position="421"/>
        <end position="446"/>
    </location>
</feature>
<evidence type="ECO:0000256" key="17">
    <source>
        <dbReference type="RuleBase" id="RU362098"/>
    </source>
</evidence>
<comment type="caution">
    <text evidence="19">The sequence shown here is derived from an EMBL/GenBank/DDBJ whole genome shotgun (WGS) entry which is preliminary data.</text>
</comment>
<evidence type="ECO:0000256" key="3">
    <source>
        <dbReference type="ARBA" id="ARBA00022448"/>
    </source>
</evidence>
<keyword evidence="9 17" id="KW-1133">Transmembrane helix</keyword>
<dbReference type="AlphaFoldDB" id="A0A9X2S592"/>
<dbReference type="InterPro" id="IPR050860">
    <property type="entry name" value="FeoB_GTPase"/>
</dbReference>
<dbReference type="EMBL" id="JANJZL010000005">
    <property type="protein sequence ID" value="MCR2044308.1"/>
    <property type="molecule type" value="Genomic_DNA"/>
</dbReference>
<name>A0A9X2S592_9FIRM</name>
<evidence type="ECO:0000256" key="14">
    <source>
        <dbReference type="NCBIfam" id="TIGR00437"/>
    </source>
</evidence>
<dbReference type="InterPro" id="IPR011642">
    <property type="entry name" value="Gate_dom"/>
</dbReference>
<feature type="domain" description="FeoB-type G" evidence="18">
    <location>
        <begin position="1"/>
        <end position="163"/>
    </location>
</feature>
<comment type="subcellular location">
    <subcellularLocation>
        <location evidence="2">Cell inner membrane</location>
        <topology evidence="2">Multi-pass membrane protein</topology>
    </subcellularLocation>
    <subcellularLocation>
        <location evidence="17">Cell membrane</location>
        <topology evidence="17">Multi-pass membrane protein</topology>
    </subcellularLocation>
</comment>
<evidence type="ECO:0000256" key="12">
    <source>
        <dbReference type="ARBA" id="ARBA00023134"/>
    </source>
</evidence>
<keyword evidence="20" id="KW-1185">Reference proteome</keyword>
<feature type="binding site" evidence="15">
    <location>
        <begin position="54"/>
        <end position="57"/>
    </location>
    <ligand>
        <name>GTP</name>
        <dbReference type="ChEBI" id="CHEBI:37565"/>
        <label>1</label>
    </ligand>
</feature>
<feature type="binding site" evidence="15">
    <location>
        <begin position="8"/>
        <end position="15"/>
    </location>
    <ligand>
        <name>GTP</name>
        <dbReference type="ChEBI" id="CHEBI:37565"/>
        <label>1</label>
    </ligand>
</feature>
<evidence type="ECO:0000313" key="19">
    <source>
        <dbReference type="EMBL" id="MCR2044308.1"/>
    </source>
</evidence>
<evidence type="ECO:0000256" key="10">
    <source>
        <dbReference type="ARBA" id="ARBA00023004"/>
    </source>
</evidence>
<dbReference type="Pfam" id="PF07664">
    <property type="entry name" value="FeoB_C"/>
    <property type="match status" value="1"/>
</dbReference>
<dbReference type="Gene3D" id="1.10.287.1770">
    <property type="match status" value="1"/>
</dbReference>
<keyword evidence="4" id="KW-1003">Cell membrane</keyword>
<feature type="binding site" evidence="16">
    <location>
        <position position="19"/>
    </location>
    <ligand>
        <name>Mg(2+)</name>
        <dbReference type="ChEBI" id="CHEBI:18420"/>
        <label>2</label>
    </ligand>
</feature>
<dbReference type="NCBIfam" id="TIGR00231">
    <property type="entry name" value="small_GTP"/>
    <property type="match status" value="1"/>
</dbReference>
<evidence type="ECO:0000256" key="13">
    <source>
        <dbReference type="ARBA" id="ARBA00023136"/>
    </source>
</evidence>
<keyword evidence="12 15" id="KW-0342">GTP-binding</keyword>
<dbReference type="Pfam" id="PF07670">
    <property type="entry name" value="Gate"/>
    <property type="match status" value="2"/>
</dbReference>
<feature type="binding site" evidence="16">
    <location>
        <position position="20"/>
    </location>
    <ligand>
        <name>Mg(2+)</name>
        <dbReference type="ChEBI" id="CHEBI:18420"/>
        <label>2</label>
    </ligand>
</feature>
<dbReference type="OrthoDB" id="9809127at2"/>
<keyword evidence="16" id="KW-0460">Magnesium</keyword>
<dbReference type="GO" id="GO:0005886">
    <property type="term" value="C:plasma membrane"/>
    <property type="evidence" value="ECO:0007669"/>
    <property type="project" value="UniProtKB-SubCell"/>
</dbReference>
<dbReference type="InterPro" id="IPR041069">
    <property type="entry name" value="FeoB_Cyto"/>
</dbReference>
<dbReference type="GO" id="GO:0046872">
    <property type="term" value="F:metal ion binding"/>
    <property type="evidence" value="ECO:0007669"/>
    <property type="project" value="UniProtKB-KW"/>
</dbReference>
<proteinExistence type="inferred from homology"/>
<keyword evidence="16" id="KW-0479">Metal-binding</keyword>
<feature type="binding site" evidence="16">
    <location>
        <position position="22"/>
    </location>
    <ligand>
        <name>Mg(2+)</name>
        <dbReference type="ChEBI" id="CHEBI:18420"/>
        <label>1</label>
    </ligand>
</feature>
<feature type="transmembrane region" description="Helical" evidence="17">
    <location>
        <begin position="342"/>
        <end position="366"/>
    </location>
</feature>
<keyword evidence="5 17" id="KW-0410">Iron transport</keyword>
<evidence type="ECO:0000256" key="16">
    <source>
        <dbReference type="PIRSR" id="PIRSR603373-2"/>
    </source>
</evidence>
<evidence type="ECO:0000256" key="11">
    <source>
        <dbReference type="ARBA" id="ARBA00023065"/>
    </source>
</evidence>
<accession>A0A9X2S592</accession>
<evidence type="ECO:0000256" key="8">
    <source>
        <dbReference type="ARBA" id="ARBA00022741"/>
    </source>
</evidence>
<dbReference type="InterPro" id="IPR030389">
    <property type="entry name" value="G_FEOB_dom"/>
</dbReference>
<dbReference type="SUPFAM" id="SSF52540">
    <property type="entry name" value="P-loop containing nucleoside triphosphate hydrolases"/>
    <property type="match status" value="1"/>
</dbReference>
<dbReference type="GO" id="GO:0015093">
    <property type="term" value="F:ferrous iron transmembrane transporter activity"/>
    <property type="evidence" value="ECO:0007669"/>
    <property type="project" value="UniProtKB-UniRule"/>
</dbReference>
<evidence type="ECO:0000313" key="20">
    <source>
        <dbReference type="Proteomes" id="UP001142078"/>
    </source>
</evidence>
<dbReference type="GO" id="GO:0005525">
    <property type="term" value="F:GTP binding"/>
    <property type="evidence" value="ECO:0007669"/>
    <property type="project" value="UniProtKB-KW"/>
</dbReference>
<evidence type="ECO:0000256" key="2">
    <source>
        <dbReference type="ARBA" id="ARBA00004429"/>
    </source>
</evidence>
<dbReference type="PANTHER" id="PTHR43185">
    <property type="entry name" value="FERROUS IRON TRANSPORT PROTEIN B"/>
    <property type="match status" value="1"/>
</dbReference>
<evidence type="ECO:0000256" key="4">
    <source>
        <dbReference type="ARBA" id="ARBA00022475"/>
    </source>
</evidence>
<dbReference type="InterPro" id="IPR027417">
    <property type="entry name" value="P-loop_NTPase"/>
</dbReference>
<dbReference type="InterPro" id="IPR003373">
    <property type="entry name" value="Fe2_transport_prot-B"/>
</dbReference>
<keyword evidence="8 15" id="KW-0547">Nucleotide-binding</keyword>
<dbReference type="InterPro" id="IPR011640">
    <property type="entry name" value="Fe2_transport_prot_B_C"/>
</dbReference>
<dbReference type="FunFam" id="3.40.50.300:FF:000426">
    <property type="entry name" value="Ferrous iron transport protein B"/>
    <property type="match status" value="1"/>
</dbReference>
<feature type="transmembrane region" description="Helical" evidence="17">
    <location>
        <begin position="510"/>
        <end position="531"/>
    </location>
</feature>
<reference evidence="19" key="1">
    <citation type="submission" date="2022-07" db="EMBL/GenBank/DDBJ databases">
        <title>Enhanced cultured diversity of the mouse gut microbiota enables custom-made synthetic communities.</title>
        <authorList>
            <person name="Afrizal A."/>
        </authorList>
    </citation>
    <scope>NUCLEOTIDE SEQUENCE</scope>
    <source>
        <strain evidence="19">DSM 29482</strain>
    </source>
</reference>
<dbReference type="Pfam" id="PF02421">
    <property type="entry name" value="FeoB_N"/>
    <property type="match status" value="1"/>
</dbReference>
<dbReference type="PRINTS" id="PR00326">
    <property type="entry name" value="GTP1OBG"/>
</dbReference>
<organism evidence="19 20">
    <name type="scientific">Anaerosalibacter massiliensis</name>
    <dbReference type="NCBI Taxonomy" id="1347392"/>
    <lineage>
        <taxon>Bacteria</taxon>
        <taxon>Bacillati</taxon>
        <taxon>Bacillota</taxon>
        <taxon>Tissierellia</taxon>
        <taxon>Tissierellales</taxon>
        <taxon>Sporanaerobacteraceae</taxon>
        <taxon>Anaerosalibacter</taxon>
    </lineage>
</organism>
<feature type="binding site" evidence="15">
    <location>
        <begin position="114"/>
        <end position="117"/>
    </location>
    <ligand>
        <name>GTP</name>
        <dbReference type="ChEBI" id="CHEBI:37565"/>
        <label>1</label>
    </ligand>
</feature>
<protein>
    <recommendedName>
        <fullName evidence="14 17">Ferrous iron transport protein B</fullName>
    </recommendedName>
</protein>
<feature type="transmembrane region" description="Helical" evidence="17">
    <location>
        <begin position="567"/>
        <end position="587"/>
    </location>
</feature>
<evidence type="ECO:0000256" key="6">
    <source>
        <dbReference type="ARBA" id="ARBA00022519"/>
    </source>
</evidence>
<dbReference type="InterPro" id="IPR006073">
    <property type="entry name" value="GTP-bd"/>
</dbReference>
<feature type="transmembrane region" description="Helical" evidence="17">
    <location>
        <begin position="281"/>
        <end position="301"/>
    </location>
</feature>
<feature type="transmembrane region" description="Helical" evidence="17">
    <location>
        <begin position="607"/>
        <end position="626"/>
    </location>
</feature>
<feature type="transmembrane region" description="Helical" evidence="17">
    <location>
        <begin position="386"/>
        <end position="409"/>
    </location>
</feature>
<gene>
    <name evidence="19" type="primary">feoB</name>
    <name evidence="19" type="ORF">NSA23_09270</name>
</gene>
<keyword evidence="10 17" id="KW-0408">Iron</keyword>
<dbReference type="PROSITE" id="PS51711">
    <property type="entry name" value="G_FEOB"/>
    <property type="match status" value="1"/>
</dbReference>